<dbReference type="SUPFAM" id="SSF89392">
    <property type="entry name" value="Prokaryotic lipoproteins and lipoprotein localization factors"/>
    <property type="match status" value="1"/>
</dbReference>
<dbReference type="Proteomes" id="UP001164693">
    <property type="component" value="Chromosome"/>
</dbReference>
<gene>
    <name evidence="2" type="ORF">M6B22_14275</name>
</gene>
<protein>
    <recommendedName>
        <fullName evidence="4">LppX_LprAFG lipoprotein</fullName>
    </recommendedName>
</protein>
<feature type="signal peptide" evidence="1">
    <location>
        <begin position="1"/>
        <end position="25"/>
    </location>
</feature>
<accession>A0ABY7JTM7</accession>
<evidence type="ECO:0000313" key="2">
    <source>
        <dbReference type="EMBL" id="WAX55699.1"/>
    </source>
</evidence>
<dbReference type="PROSITE" id="PS51257">
    <property type="entry name" value="PROKAR_LIPOPROTEIN"/>
    <property type="match status" value="1"/>
</dbReference>
<dbReference type="RefSeq" id="WP_269442221.1">
    <property type="nucleotide sequence ID" value="NZ_CP097463.1"/>
</dbReference>
<feature type="chain" id="PRO_5046289820" description="LppX_LprAFG lipoprotein" evidence="1">
    <location>
        <begin position="26"/>
        <end position="249"/>
    </location>
</feature>
<name>A0ABY7JTM7_9ACTN</name>
<reference evidence="2" key="1">
    <citation type="submission" date="2022-05" db="EMBL/GenBank/DDBJ databases">
        <title>Jatrophihabitans sp. SB3-54 whole genome sequence.</title>
        <authorList>
            <person name="Suh M.K."/>
            <person name="Eom M.K."/>
            <person name="Kim J.S."/>
            <person name="Kim H.S."/>
            <person name="Do H.E."/>
            <person name="Shin Y.K."/>
            <person name="Lee J.-S."/>
        </authorList>
    </citation>
    <scope>NUCLEOTIDE SEQUENCE</scope>
    <source>
        <strain evidence="2">SB3-54</strain>
    </source>
</reference>
<dbReference type="InterPro" id="IPR029046">
    <property type="entry name" value="LolA/LolB/LppX"/>
</dbReference>
<keyword evidence="3" id="KW-1185">Reference proteome</keyword>
<evidence type="ECO:0000313" key="3">
    <source>
        <dbReference type="Proteomes" id="UP001164693"/>
    </source>
</evidence>
<keyword evidence="1" id="KW-0732">Signal</keyword>
<evidence type="ECO:0008006" key="4">
    <source>
        <dbReference type="Google" id="ProtNLM"/>
    </source>
</evidence>
<organism evidence="2 3">
    <name type="scientific">Jatrophihabitans cynanchi</name>
    <dbReference type="NCBI Taxonomy" id="2944128"/>
    <lineage>
        <taxon>Bacteria</taxon>
        <taxon>Bacillati</taxon>
        <taxon>Actinomycetota</taxon>
        <taxon>Actinomycetes</taxon>
        <taxon>Jatrophihabitantales</taxon>
        <taxon>Jatrophihabitantaceae</taxon>
        <taxon>Jatrophihabitans</taxon>
    </lineage>
</organism>
<sequence length="249" mass="24937">MIARRLLAAALLPAVLAGCSSSSSGVDSGKSVAAAALASRLDTALTSLTSAHLDIDAGALGGKSTADVQLAGSRSTATDVHLTQSGLQVEVVTVGGSSYAKIPTAANDSGRPWVAVDAGSNNAISESLATTVSVSDVTTSLSVVSGLVRSAADVREVGSDRVGGVDATRYTMKLNPQKGTGNSTLDGLLKTLGSTSIPVDLWLDGSDRPVKFTLHIALGGTALPVTVAISRFDAPLTITAPPPADVSSR</sequence>
<dbReference type="Gene3D" id="2.50.20.20">
    <property type="match status" value="1"/>
</dbReference>
<proteinExistence type="predicted"/>
<dbReference type="EMBL" id="CP097463">
    <property type="protein sequence ID" value="WAX55699.1"/>
    <property type="molecule type" value="Genomic_DNA"/>
</dbReference>
<evidence type="ECO:0000256" key="1">
    <source>
        <dbReference type="SAM" id="SignalP"/>
    </source>
</evidence>